<name>A0AAD6TLP7_9AGAR</name>
<dbReference type="Proteomes" id="UP001218188">
    <property type="component" value="Unassembled WGS sequence"/>
</dbReference>
<dbReference type="EMBL" id="JARJCM010000001">
    <property type="protein sequence ID" value="KAJ7047912.1"/>
    <property type="molecule type" value="Genomic_DNA"/>
</dbReference>
<protein>
    <submittedName>
        <fullName evidence="1">Uncharacterized protein</fullName>
    </submittedName>
</protein>
<dbReference type="AlphaFoldDB" id="A0AAD6TLP7"/>
<reference evidence="1" key="1">
    <citation type="submission" date="2023-03" db="EMBL/GenBank/DDBJ databases">
        <title>Massive genome expansion in bonnet fungi (Mycena s.s.) driven by repeated elements and novel gene families across ecological guilds.</title>
        <authorList>
            <consortium name="Lawrence Berkeley National Laboratory"/>
            <person name="Harder C.B."/>
            <person name="Miyauchi S."/>
            <person name="Viragh M."/>
            <person name="Kuo A."/>
            <person name="Thoen E."/>
            <person name="Andreopoulos B."/>
            <person name="Lu D."/>
            <person name="Skrede I."/>
            <person name="Drula E."/>
            <person name="Henrissat B."/>
            <person name="Morin E."/>
            <person name="Kohler A."/>
            <person name="Barry K."/>
            <person name="LaButti K."/>
            <person name="Morin E."/>
            <person name="Salamov A."/>
            <person name="Lipzen A."/>
            <person name="Mereny Z."/>
            <person name="Hegedus B."/>
            <person name="Baldrian P."/>
            <person name="Stursova M."/>
            <person name="Weitz H."/>
            <person name="Taylor A."/>
            <person name="Grigoriev I.V."/>
            <person name="Nagy L.G."/>
            <person name="Martin F."/>
            <person name="Kauserud H."/>
        </authorList>
    </citation>
    <scope>NUCLEOTIDE SEQUENCE</scope>
    <source>
        <strain evidence="1">CBHHK200</strain>
    </source>
</reference>
<evidence type="ECO:0000313" key="1">
    <source>
        <dbReference type="EMBL" id="KAJ7047912.1"/>
    </source>
</evidence>
<organism evidence="1 2">
    <name type="scientific">Mycena alexandri</name>
    <dbReference type="NCBI Taxonomy" id="1745969"/>
    <lineage>
        <taxon>Eukaryota</taxon>
        <taxon>Fungi</taxon>
        <taxon>Dikarya</taxon>
        <taxon>Basidiomycota</taxon>
        <taxon>Agaricomycotina</taxon>
        <taxon>Agaricomycetes</taxon>
        <taxon>Agaricomycetidae</taxon>
        <taxon>Agaricales</taxon>
        <taxon>Marasmiineae</taxon>
        <taxon>Mycenaceae</taxon>
        <taxon>Mycena</taxon>
    </lineage>
</organism>
<accession>A0AAD6TLP7</accession>
<sequence length="364" mass="41077">MHKILQKSTNITDLLLSVAIAGSDNASGLCRGLPLVDPVRVIVDSGIGSGLSQGAKKLVKAVEECIPKWKRMVVFEIQHDLIQRETTYQALSQAPSLVTLSVSDSRNNLWQIPQSMRTIATNPALKSIRIVYEPVEVEYEQILIAKRMRFRNAANEDERMRLLFVFVDNLKGSTANDNLPPVPFIYPAQLAADPKREDAIWSRILYFTLYADPSKEKQFPRRNGTRSTLLVCKKFNRLGLPYLYENPVLNSQFAQRSFSAQLSSQPSLGRYIRTLDIRQSHAPQCFRTIILTALRLVELQGKDCSPITWKTFGELGETAGSTLQSFRGIKIAKASAVDPTVFARYPEIREFDWDSTTILKLRLS</sequence>
<keyword evidence="2" id="KW-1185">Reference proteome</keyword>
<gene>
    <name evidence="1" type="ORF">C8F04DRAFT_25893</name>
</gene>
<comment type="caution">
    <text evidence="1">The sequence shown here is derived from an EMBL/GenBank/DDBJ whole genome shotgun (WGS) entry which is preliminary data.</text>
</comment>
<evidence type="ECO:0000313" key="2">
    <source>
        <dbReference type="Proteomes" id="UP001218188"/>
    </source>
</evidence>
<proteinExistence type="predicted"/>